<feature type="compositionally biased region" description="Gly residues" evidence="1">
    <location>
        <begin position="420"/>
        <end position="450"/>
    </location>
</feature>
<feature type="region of interest" description="Disordered" evidence="1">
    <location>
        <begin position="126"/>
        <end position="184"/>
    </location>
</feature>
<keyword evidence="4" id="KW-1185">Reference proteome</keyword>
<evidence type="ECO:0000313" key="3">
    <source>
        <dbReference type="EMBL" id="QDT01366.1"/>
    </source>
</evidence>
<dbReference type="EMBL" id="CP036263">
    <property type="protein sequence ID" value="QDT01366.1"/>
    <property type="molecule type" value="Genomic_DNA"/>
</dbReference>
<evidence type="ECO:0000259" key="2">
    <source>
        <dbReference type="Pfam" id="PF13490"/>
    </source>
</evidence>
<organism evidence="3 4">
    <name type="scientific">Adhaeretor mobilis</name>
    <dbReference type="NCBI Taxonomy" id="1930276"/>
    <lineage>
        <taxon>Bacteria</taxon>
        <taxon>Pseudomonadati</taxon>
        <taxon>Planctomycetota</taxon>
        <taxon>Planctomycetia</taxon>
        <taxon>Pirellulales</taxon>
        <taxon>Lacipirellulaceae</taxon>
        <taxon>Adhaeretor</taxon>
    </lineage>
</organism>
<feature type="compositionally biased region" description="Polar residues" evidence="1">
    <location>
        <begin position="160"/>
        <end position="173"/>
    </location>
</feature>
<dbReference type="Pfam" id="PF13490">
    <property type="entry name" value="zf-HC2"/>
    <property type="match status" value="1"/>
</dbReference>
<dbReference type="AlphaFoldDB" id="A0A517N2J9"/>
<dbReference type="RefSeq" id="WP_145063497.1">
    <property type="nucleotide sequence ID" value="NZ_CP036263.1"/>
</dbReference>
<feature type="compositionally biased region" description="Low complexity" evidence="1">
    <location>
        <begin position="128"/>
        <end position="143"/>
    </location>
</feature>
<accession>A0A517N2J9</accession>
<protein>
    <recommendedName>
        <fullName evidence="2">Putative zinc-finger domain-containing protein</fullName>
    </recommendedName>
</protein>
<evidence type="ECO:0000313" key="4">
    <source>
        <dbReference type="Proteomes" id="UP000319852"/>
    </source>
</evidence>
<feature type="region of interest" description="Disordered" evidence="1">
    <location>
        <begin position="253"/>
        <end position="283"/>
    </location>
</feature>
<reference evidence="3 4" key="1">
    <citation type="submission" date="2019-02" db="EMBL/GenBank/DDBJ databases">
        <title>Deep-cultivation of Planctomycetes and their phenomic and genomic characterization uncovers novel biology.</title>
        <authorList>
            <person name="Wiegand S."/>
            <person name="Jogler M."/>
            <person name="Boedeker C."/>
            <person name="Pinto D."/>
            <person name="Vollmers J."/>
            <person name="Rivas-Marin E."/>
            <person name="Kohn T."/>
            <person name="Peeters S.H."/>
            <person name="Heuer A."/>
            <person name="Rast P."/>
            <person name="Oberbeckmann S."/>
            <person name="Bunk B."/>
            <person name="Jeske O."/>
            <person name="Meyerdierks A."/>
            <person name="Storesund J.E."/>
            <person name="Kallscheuer N."/>
            <person name="Luecker S."/>
            <person name="Lage O.M."/>
            <person name="Pohl T."/>
            <person name="Merkel B.J."/>
            <person name="Hornburger P."/>
            <person name="Mueller R.-W."/>
            <person name="Bruemmer F."/>
            <person name="Labrenz M."/>
            <person name="Spormann A.M."/>
            <person name="Op den Camp H."/>
            <person name="Overmann J."/>
            <person name="Amann R."/>
            <person name="Jetten M.S.M."/>
            <person name="Mascher T."/>
            <person name="Medema M.H."/>
            <person name="Devos D.P."/>
            <person name="Kaster A.-K."/>
            <person name="Ovreas L."/>
            <person name="Rohde M."/>
            <person name="Galperin M.Y."/>
            <person name="Jogler C."/>
        </authorList>
    </citation>
    <scope>NUCLEOTIDE SEQUENCE [LARGE SCALE GENOMIC DNA]</scope>
    <source>
        <strain evidence="3 4">HG15A2</strain>
    </source>
</reference>
<feature type="domain" description="Putative zinc-finger" evidence="2">
    <location>
        <begin position="1"/>
        <end position="20"/>
    </location>
</feature>
<feature type="compositionally biased region" description="Polar residues" evidence="1">
    <location>
        <begin position="340"/>
        <end position="355"/>
    </location>
</feature>
<dbReference type="KEGG" id="amob:HG15A2_47080"/>
<feature type="region of interest" description="Disordered" evidence="1">
    <location>
        <begin position="330"/>
        <end position="361"/>
    </location>
</feature>
<proteinExistence type="predicted"/>
<name>A0A517N2J9_9BACT</name>
<gene>
    <name evidence="3" type="ORF">HG15A2_47080</name>
</gene>
<sequence>MLSAYLDGELTAEDRAAVEARLERDPAARKTLDELRQLSSTVQSLPAEGLGYDLKQRVLDQIGLEQISQKQIERATPANLPMDHHSSGRRRGFVWAGLATAATLMLMFFASPDREVREPVAAVDQVKEATPAAEPAQATPSSQLSMQADSESDDKLAAATASQPAPVRSQTVSPKMARSGTITDGKAVAGDEAFGTEVFSARQNAQAQGMLSESTPARPGRVQGQPETAELGAAGELADVSDLAELELAAMPREESAVDEPLESEPVDIDSSTEGRLSKDGFSPDQAVDAVELAYNGEPQEALARLETMFTRQGVLLRVASREQLLRLQEGGSPRDLSRLDNSNTRQSEGQSSRALSEPLAVKNLPLAAKKELEESDKKDVPTEAEGLLVEATPEEIARVVKSWRVSHRGVRSSRAQGAGDYGEGEYGGGRSYGGGESGGYGGGGGGGMIGRVQSQETDVDERDASWAMRLKMSPEQWRRTGEDRKSQSTDTRIAELAQAEQEGLEEKSSISGLKPAPKRVRVFFYFREHE</sequence>
<dbReference type="Gene3D" id="1.10.10.1320">
    <property type="entry name" value="Anti-sigma factor, zinc-finger domain"/>
    <property type="match status" value="1"/>
</dbReference>
<dbReference type="InterPro" id="IPR041916">
    <property type="entry name" value="Anti_sigma_zinc_sf"/>
</dbReference>
<feature type="region of interest" description="Disordered" evidence="1">
    <location>
        <begin position="411"/>
        <end position="492"/>
    </location>
</feature>
<feature type="compositionally biased region" description="Basic and acidic residues" evidence="1">
    <location>
        <begin position="477"/>
        <end position="488"/>
    </location>
</feature>
<feature type="region of interest" description="Disordered" evidence="1">
    <location>
        <begin position="204"/>
        <end position="226"/>
    </location>
</feature>
<evidence type="ECO:0000256" key="1">
    <source>
        <dbReference type="SAM" id="MobiDB-lite"/>
    </source>
</evidence>
<dbReference type="OrthoDB" id="292904at2"/>
<feature type="compositionally biased region" description="Acidic residues" evidence="1">
    <location>
        <begin position="257"/>
        <end position="268"/>
    </location>
</feature>
<feature type="compositionally biased region" description="Polar residues" evidence="1">
    <location>
        <begin position="204"/>
        <end position="215"/>
    </location>
</feature>
<dbReference type="Proteomes" id="UP000319852">
    <property type="component" value="Chromosome"/>
</dbReference>
<dbReference type="InterPro" id="IPR027383">
    <property type="entry name" value="Znf_put"/>
</dbReference>